<evidence type="ECO:0000256" key="1">
    <source>
        <dbReference type="SAM" id="MobiDB-lite"/>
    </source>
</evidence>
<dbReference type="AlphaFoldDB" id="A0A1B6D9P9"/>
<reference evidence="2" key="1">
    <citation type="submission" date="2015-12" db="EMBL/GenBank/DDBJ databases">
        <title>De novo transcriptome assembly of four potential Pierce s Disease insect vectors from Arizona vineyards.</title>
        <authorList>
            <person name="Tassone E.E."/>
        </authorList>
    </citation>
    <scope>NUCLEOTIDE SEQUENCE</scope>
</reference>
<sequence length="357" mass="39476">DVSGSIGPQEKNNEMSKKESDDGDKVTDGSACKHSMSKFKNFQLKSGPVLTIHLNSDALTDLTLDLPECIHKFADSLVRRPDGKFVETQPIGKVNLWLRIEPQTDTIPNHESQTNEITENQESLDTVESPETEVVHLLSNGLEQMQITSDLTCADTNNDSPGNLEPHVTNSIGLYSDETDSNSDKEFLAHQSGEIINNSVVNEDVVNHDSTRSDPDSDNVEPLMINTIYLCSDETYEGSPTYEIGEGINNHLSNGVEEMGKSSPTESGANISTPEHYINDHVVGTFISNEDIELTNYDFAVEETIDYCCVSETEPEQRVVNEHMTTQHTMVYDDIIELSDDSCEGINPILDLTTDSN</sequence>
<dbReference type="EMBL" id="GEDC01014880">
    <property type="protein sequence ID" value="JAS22418.1"/>
    <property type="molecule type" value="Transcribed_RNA"/>
</dbReference>
<evidence type="ECO:0000313" key="3">
    <source>
        <dbReference type="EMBL" id="JAS34099.1"/>
    </source>
</evidence>
<protein>
    <submittedName>
        <fullName evidence="2">Uncharacterized protein</fullName>
    </submittedName>
</protein>
<organism evidence="2">
    <name type="scientific">Clastoptera arizonana</name>
    <name type="common">Arizona spittle bug</name>
    <dbReference type="NCBI Taxonomy" id="38151"/>
    <lineage>
        <taxon>Eukaryota</taxon>
        <taxon>Metazoa</taxon>
        <taxon>Ecdysozoa</taxon>
        <taxon>Arthropoda</taxon>
        <taxon>Hexapoda</taxon>
        <taxon>Insecta</taxon>
        <taxon>Pterygota</taxon>
        <taxon>Neoptera</taxon>
        <taxon>Paraneoptera</taxon>
        <taxon>Hemiptera</taxon>
        <taxon>Auchenorrhyncha</taxon>
        <taxon>Cercopoidea</taxon>
        <taxon>Clastopteridae</taxon>
        <taxon>Clastoptera</taxon>
    </lineage>
</organism>
<feature type="non-terminal residue" evidence="2">
    <location>
        <position position="1"/>
    </location>
</feature>
<feature type="region of interest" description="Disordered" evidence="1">
    <location>
        <begin position="1"/>
        <end position="31"/>
    </location>
</feature>
<proteinExistence type="predicted"/>
<dbReference type="EMBL" id="GEDC01003199">
    <property type="protein sequence ID" value="JAS34099.1"/>
    <property type="molecule type" value="Transcribed_RNA"/>
</dbReference>
<name>A0A1B6D9P9_9HEMI</name>
<evidence type="ECO:0000313" key="2">
    <source>
        <dbReference type="EMBL" id="JAS22418.1"/>
    </source>
</evidence>
<feature type="compositionally biased region" description="Polar residues" evidence="1">
    <location>
        <begin position="106"/>
        <end position="126"/>
    </location>
</feature>
<feature type="region of interest" description="Disordered" evidence="1">
    <location>
        <begin position="106"/>
        <end position="127"/>
    </location>
</feature>
<gene>
    <name evidence="2" type="ORF">g.19648</name>
    <name evidence="3" type="ORF">g.19649</name>
</gene>
<feature type="compositionally biased region" description="Basic and acidic residues" evidence="1">
    <location>
        <begin position="11"/>
        <end position="27"/>
    </location>
</feature>
<accession>A0A1B6D9P9</accession>